<evidence type="ECO:0000259" key="2">
    <source>
        <dbReference type="Pfam" id="PF23295"/>
    </source>
</evidence>
<dbReference type="VEuPathDB" id="VectorBase:LDEU004717"/>
<dbReference type="InterPro" id="IPR056252">
    <property type="entry name" value="Alfy-like_Arm-like"/>
</dbReference>
<dbReference type="PANTHER" id="PTHR46108">
    <property type="entry name" value="BLUE CHEESE"/>
    <property type="match status" value="1"/>
</dbReference>
<organism evidence="3 4">
    <name type="scientific">Leptotrombidium deliense</name>
    <dbReference type="NCBI Taxonomy" id="299467"/>
    <lineage>
        <taxon>Eukaryota</taxon>
        <taxon>Metazoa</taxon>
        <taxon>Ecdysozoa</taxon>
        <taxon>Arthropoda</taxon>
        <taxon>Chelicerata</taxon>
        <taxon>Arachnida</taxon>
        <taxon>Acari</taxon>
        <taxon>Acariformes</taxon>
        <taxon>Trombidiformes</taxon>
        <taxon>Prostigmata</taxon>
        <taxon>Anystina</taxon>
        <taxon>Parasitengona</taxon>
        <taxon>Trombiculoidea</taxon>
        <taxon>Trombiculidae</taxon>
        <taxon>Leptotrombidium</taxon>
    </lineage>
</organism>
<dbReference type="EMBL" id="NCKV01002101">
    <property type="protein sequence ID" value="RWS27323.1"/>
    <property type="molecule type" value="Genomic_DNA"/>
</dbReference>
<dbReference type="PANTHER" id="PTHR46108:SF4">
    <property type="entry name" value="BLUE CHEESE"/>
    <property type="match status" value="1"/>
</dbReference>
<feature type="non-terminal residue" evidence="3">
    <location>
        <position position="1673"/>
    </location>
</feature>
<evidence type="ECO:0000313" key="4">
    <source>
        <dbReference type="Proteomes" id="UP000288716"/>
    </source>
</evidence>
<accession>A0A443SIG2</accession>
<reference evidence="3 4" key="1">
    <citation type="journal article" date="2018" name="Gigascience">
        <title>Genomes of trombidid mites reveal novel predicted allergens and laterally-transferred genes associated with secondary metabolism.</title>
        <authorList>
            <person name="Dong X."/>
            <person name="Chaisiri K."/>
            <person name="Xia D."/>
            <person name="Armstrong S.D."/>
            <person name="Fang Y."/>
            <person name="Donnelly M.J."/>
            <person name="Kadowaki T."/>
            <person name="McGarry J.W."/>
            <person name="Darby A.C."/>
            <person name="Makepeace B.L."/>
        </authorList>
    </citation>
    <scope>NUCLEOTIDE SEQUENCE [LARGE SCALE GENOMIC DNA]</scope>
    <source>
        <strain evidence="3">UoL-UT</strain>
    </source>
</reference>
<evidence type="ECO:0000313" key="3">
    <source>
        <dbReference type="EMBL" id="RWS27323.1"/>
    </source>
</evidence>
<dbReference type="Pfam" id="PF23295">
    <property type="entry name" value="Arm_4"/>
    <property type="match status" value="1"/>
</dbReference>
<dbReference type="OrthoDB" id="6428150at2759"/>
<sequence>MFDKFVDLTTFTQIVSRLMVNEIRRRASNKTTKDACLNIVNFLEIPKQNQSNEKAESSSGNDILLSTLNLLYLFHQLWSNAYTCFLICHPLMKNKDTKQVMTLVTLNEDYYYSESFLSFLTRLCSHQASLHELTRRDDLALLFSAFTSWCAKHNQIWRQTAADVILVMAKSNAINCAYIHDKGCMASCIENMSRMNELSTSTSSASEIVDMLITIINFLMEITNNAPNSASVPLDDFKSSLGYHFLVDLVLKLESSIEENMNTVCRVITLVTQFAKVGVSELKPRPLSVNQLFIMDDFSMPRPTKKQSIRNLSAFNVLQTLWLKSKSSQLQDLILSALITLYRDDRANYFILDSQNTLSQFAEKLYLRSFKIQFVIYELRYVPCKELISISIIIKSKHSFESSLICLRTLLSIIKFNPIFRDVYREVGLLDIITSLLVTNSQQILNDTQVDEKELQLLEATMELTYNMLLGPCNQNCLLFHEAFGPKYVFNFLPQTNSKISKQIRKLSFLIIQQLILSNNGEEHLASLFALMHNSTSCTNPADNTIHLTLPQELSLKSSILKSLLIVLKESHRCRALFRKVGGFVYVMSVLVGMEGSLICIDSDKSSEDCQHWNGIEKKKIWNLLRYVFLTLTTAMRFEPANARFFSAEMCPSSLTDSIRLLGCFSNDMSLRDDTSVVSSVHTAEYSEIFSCSLSEIPQKPEMKNTHCVCFVMRFLYDMALDISDKQQPQSQTILKNIQNPQSKQTEVKNANYVAKRPPMLSLSGSSFSTDPPVIVHSSVVIGMLHLIPSINDNELRCYILEIIRLLLKSERNQQVMCEAGLVTEILSDRFNIALSNEKHALYPALQYILERLSAQQIQPRELRTFLRLSHPLNCLPFDDIHKTKNGKPMNQREGGMIPLSRIKTLVSMTTPKDTNNQNFLHPPFVEFDMSQEGFSCLFLPSVAPASTPGSSAGATNILAGAISGVEGVSLTGNSGGVHGGIGTGERTFPPQNGLTFLSWICVEKFSNLSEEAHNARLLTILRGSGSGREYSCLQIQISARDKALLISTQEIPIFGDGDLLQPSVPVTHDSDHNLRVWSPELIQESQWHNIVVVLNRALLKNSTCSVFIDGAHVTSQKLHYISSGVGGSNIIGNGNTSYVNGFIGTPPQWRKQSKLVWKQGPCHLLEEPLSPSLVSHIYSLGPNYIGSFQGCFASVSVGVVPHASSQQQIQEDKVIFGLNARATSVMTLAKMRRVYSRFDSRQISKILGISTHENATPIYVLHNSAGHLCGPSRSLGAILIGYIGARCFIPKPVSVTIHDIGGCSLLLGLVASSHDVESLYASVKALVCVLKVNKQLVLEMERIKGYQTLAMLFRRKKQYLNSHVLHLTFNLVGTLDVYRKNDNHSNDIQNTKAFKDLLCDQIDLWVQNDLLKSLLEHFNELLLESGQYHSQVELKSKNIKVLRELGLLPRLLQLLWDLKLTDSKIMSIIKSLIFVLLNQTPRQCDLLYFGQFISATLPTNGESEKADEVLELRNSLLKIVLQLMTRNVHQQVNHAIQEELTRILGFDWFLLFLQGSYLHKDTVAIGLVNVMVLISNPFLYMRFKEASSNGGWLKDTETVFSNRLGVQLLGFNVGGVMPSTPASPSFMGSSGAALLTTSKSNCGVRIIRNDIFTIPGFQHLGWLMSAHVQKPQ</sequence>
<dbReference type="InterPro" id="IPR013320">
    <property type="entry name" value="ConA-like_dom_sf"/>
</dbReference>
<comment type="caution">
    <text evidence="3">The sequence shown here is derived from an EMBL/GenBank/DDBJ whole genome shotgun (WGS) entry which is preliminary data.</text>
</comment>
<dbReference type="Proteomes" id="UP000288716">
    <property type="component" value="Unassembled WGS sequence"/>
</dbReference>
<keyword evidence="1" id="KW-0853">WD repeat</keyword>
<protein>
    <submittedName>
        <fullName evidence="3">PH domain associated with Beige/BEACH domain containing protein-like protein</fullName>
    </submittedName>
</protein>
<dbReference type="InterPro" id="IPR051944">
    <property type="entry name" value="BEACH_domain_protein"/>
</dbReference>
<feature type="domain" description="Alfy-like armadillo-like repeat" evidence="2">
    <location>
        <begin position="551"/>
        <end position="848"/>
    </location>
</feature>
<evidence type="ECO:0000256" key="1">
    <source>
        <dbReference type="ARBA" id="ARBA00022574"/>
    </source>
</evidence>
<keyword evidence="4" id="KW-1185">Reference proteome</keyword>
<name>A0A443SIG2_9ACAR</name>
<proteinExistence type="predicted"/>
<dbReference type="STRING" id="299467.A0A443SIG2"/>
<dbReference type="SUPFAM" id="SSF49899">
    <property type="entry name" value="Concanavalin A-like lectins/glucanases"/>
    <property type="match status" value="1"/>
</dbReference>
<gene>
    <name evidence="3" type="ORF">B4U80_07817</name>
</gene>